<evidence type="ECO:0000256" key="2">
    <source>
        <dbReference type="ARBA" id="ARBA00022679"/>
    </source>
</evidence>
<sequence length="247" mass="27152">MSAKINSQPRPAVADAAAGPFPLQPPPTFAKVDIMNFLRRLAARIVGHAIRIFARAITAVRADWQGIEPVPRQRVYFANHTSNGDMPMIWASLPSALRREVRPVAAADYWLKNKLRAFVGPEVFNCVLVDRRPEVKDKPMDKIIAALDEGSSLIIFPEGNRNMTDDPLLPFKAGLYNMGLARPDVDLVPTWVANLNTIMPKGEVIPLPLICTVTFGTPMHVQVGEDKDAFLARASNALLALAPKVTK</sequence>
<reference evidence="6" key="1">
    <citation type="submission" date="2016-10" db="EMBL/GenBank/DDBJ databases">
        <authorList>
            <person name="Varghese N."/>
            <person name="Submissions S."/>
        </authorList>
    </citation>
    <scope>NUCLEOTIDE SEQUENCE [LARGE SCALE GENOMIC DNA]</scope>
    <source>
        <strain evidence="6">DSM 26879</strain>
    </source>
</reference>
<dbReference type="Pfam" id="PF01553">
    <property type="entry name" value="Acyltransferase"/>
    <property type="match status" value="1"/>
</dbReference>
<keyword evidence="3 5" id="KW-0012">Acyltransferase</keyword>
<feature type="domain" description="Phospholipid/glycerol acyltransferase" evidence="4">
    <location>
        <begin position="74"/>
        <end position="195"/>
    </location>
</feature>
<evidence type="ECO:0000313" key="6">
    <source>
        <dbReference type="Proteomes" id="UP000199478"/>
    </source>
</evidence>
<evidence type="ECO:0000256" key="3">
    <source>
        <dbReference type="ARBA" id="ARBA00023315"/>
    </source>
</evidence>
<dbReference type="PANTHER" id="PTHR10434:SF11">
    <property type="entry name" value="1-ACYL-SN-GLYCEROL-3-PHOSPHATE ACYLTRANSFERASE"/>
    <property type="match status" value="1"/>
</dbReference>
<dbReference type="PANTHER" id="PTHR10434">
    <property type="entry name" value="1-ACYL-SN-GLYCEROL-3-PHOSPHATE ACYLTRANSFERASE"/>
    <property type="match status" value="1"/>
</dbReference>
<dbReference type="STRING" id="390270.SAMN04488005_2040"/>
<evidence type="ECO:0000313" key="5">
    <source>
        <dbReference type="EMBL" id="SFR44518.1"/>
    </source>
</evidence>
<dbReference type="CDD" id="cd07989">
    <property type="entry name" value="LPLAT_AGPAT-like"/>
    <property type="match status" value="1"/>
</dbReference>
<keyword evidence="2 5" id="KW-0808">Transferase</keyword>
<comment type="pathway">
    <text evidence="1">Lipid metabolism.</text>
</comment>
<evidence type="ECO:0000256" key="1">
    <source>
        <dbReference type="ARBA" id="ARBA00005189"/>
    </source>
</evidence>
<dbReference type="AlphaFoldDB" id="A0A1I6GQQ2"/>
<dbReference type="InterPro" id="IPR002123">
    <property type="entry name" value="Plipid/glycerol_acylTrfase"/>
</dbReference>
<dbReference type="GO" id="GO:0003841">
    <property type="term" value="F:1-acylglycerol-3-phosphate O-acyltransferase activity"/>
    <property type="evidence" value="ECO:0007669"/>
    <property type="project" value="TreeGrafter"/>
</dbReference>
<proteinExistence type="predicted"/>
<gene>
    <name evidence="5" type="ORF">SAMN04488005_2040</name>
</gene>
<evidence type="ECO:0000259" key="4">
    <source>
        <dbReference type="SMART" id="SM00563"/>
    </source>
</evidence>
<accession>A0A1I6GQQ2</accession>
<protein>
    <submittedName>
        <fullName evidence="5">1-acyl-sn-glycerol-3-phosphate acyltransferase</fullName>
    </submittedName>
</protein>
<organism evidence="5 6">
    <name type="scientific">Yoonia tamlensis</name>
    <dbReference type="NCBI Taxonomy" id="390270"/>
    <lineage>
        <taxon>Bacteria</taxon>
        <taxon>Pseudomonadati</taxon>
        <taxon>Pseudomonadota</taxon>
        <taxon>Alphaproteobacteria</taxon>
        <taxon>Rhodobacterales</taxon>
        <taxon>Paracoccaceae</taxon>
        <taxon>Yoonia</taxon>
    </lineage>
</organism>
<dbReference type="Proteomes" id="UP000199478">
    <property type="component" value="Unassembled WGS sequence"/>
</dbReference>
<dbReference type="EMBL" id="FOYP01000001">
    <property type="protein sequence ID" value="SFR44518.1"/>
    <property type="molecule type" value="Genomic_DNA"/>
</dbReference>
<dbReference type="SUPFAM" id="SSF69593">
    <property type="entry name" value="Glycerol-3-phosphate (1)-acyltransferase"/>
    <property type="match status" value="1"/>
</dbReference>
<keyword evidence="6" id="KW-1185">Reference proteome</keyword>
<dbReference type="SMART" id="SM00563">
    <property type="entry name" value="PlsC"/>
    <property type="match status" value="1"/>
</dbReference>
<dbReference type="GO" id="GO:0006654">
    <property type="term" value="P:phosphatidic acid biosynthetic process"/>
    <property type="evidence" value="ECO:0007669"/>
    <property type="project" value="TreeGrafter"/>
</dbReference>
<name>A0A1I6GQQ2_9RHOB</name>